<feature type="transmembrane region" description="Helical" evidence="6">
    <location>
        <begin position="82"/>
        <end position="104"/>
    </location>
</feature>
<evidence type="ECO:0008006" key="9">
    <source>
        <dbReference type="Google" id="ProtNLM"/>
    </source>
</evidence>
<evidence type="ECO:0000256" key="2">
    <source>
        <dbReference type="ARBA" id="ARBA00022475"/>
    </source>
</evidence>
<feature type="transmembrane region" description="Helical" evidence="6">
    <location>
        <begin position="137"/>
        <end position="157"/>
    </location>
</feature>
<keyword evidence="4 6" id="KW-1133">Transmembrane helix</keyword>
<evidence type="ECO:0000256" key="1">
    <source>
        <dbReference type="ARBA" id="ARBA00004651"/>
    </source>
</evidence>
<comment type="subcellular location">
    <subcellularLocation>
        <location evidence="1">Cell membrane</location>
        <topology evidence="1">Multi-pass membrane protein</topology>
    </subcellularLocation>
</comment>
<keyword evidence="3 6" id="KW-0812">Transmembrane</keyword>
<keyword evidence="8" id="KW-1185">Reference proteome</keyword>
<evidence type="ECO:0000256" key="3">
    <source>
        <dbReference type="ARBA" id="ARBA00022692"/>
    </source>
</evidence>
<sequence>MSMKEMPIWQDGEETINSITHGAASLLSVFGSIFLIKSAMKTKNLSRQIGIIIFSASMFILYTVSSLYHGLGDGNFKRIMRYVDHCSVFILIAGTYTPFTFTVLRGREGTMILTIVWSIALFGILGKIFFFEAIDKYTVFLYVAMGWTVIISMRTLIKRTPKNGLLLLLAGGITYTVGTYFYTYDLTTKYYHAIFHLFIIAGTIFHYFAVLYFC</sequence>
<dbReference type="Proteomes" id="UP001470230">
    <property type="component" value="Unassembled WGS sequence"/>
</dbReference>
<evidence type="ECO:0000256" key="6">
    <source>
        <dbReference type="SAM" id="Phobius"/>
    </source>
</evidence>
<dbReference type="PANTHER" id="PTHR20855">
    <property type="entry name" value="ADIPOR/PROGESTIN RECEPTOR-RELATED"/>
    <property type="match status" value="1"/>
</dbReference>
<gene>
    <name evidence="7" type="ORF">M9Y10_014169</name>
</gene>
<dbReference type="InterPro" id="IPR004254">
    <property type="entry name" value="AdipoR/HlyIII-related"/>
</dbReference>
<comment type="caution">
    <text evidence="7">The sequence shown here is derived from an EMBL/GenBank/DDBJ whole genome shotgun (WGS) entry which is preliminary data.</text>
</comment>
<evidence type="ECO:0000313" key="7">
    <source>
        <dbReference type="EMBL" id="KAK8896272.1"/>
    </source>
</evidence>
<feature type="transmembrane region" description="Helical" evidence="6">
    <location>
        <begin position="190"/>
        <end position="213"/>
    </location>
</feature>
<evidence type="ECO:0000313" key="8">
    <source>
        <dbReference type="Proteomes" id="UP001470230"/>
    </source>
</evidence>
<name>A0ABR2KYR4_9EUKA</name>
<keyword evidence="5 6" id="KW-0472">Membrane</keyword>
<dbReference type="EMBL" id="JAPFFF010000002">
    <property type="protein sequence ID" value="KAK8896272.1"/>
    <property type="molecule type" value="Genomic_DNA"/>
</dbReference>
<dbReference type="PANTHER" id="PTHR20855:SF3">
    <property type="entry name" value="LD03007P"/>
    <property type="match status" value="1"/>
</dbReference>
<dbReference type="Pfam" id="PF03006">
    <property type="entry name" value="HlyIII"/>
    <property type="match status" value="1"/>
</dbReference>
<evidence type="ECO:0000256" key="5">
    <source>
        <dbReference type="ARBA" id="ARBA00023136"/>
    </source>
</evidence>
<feature type="transmembrane region" description="Helical" evidence="6">
    <location>
        <begin position="111"/>
        <end position="131"/>
    </location>
</feature>
<protein>
    <recommendedName>
        <fullName evidence="9">Hemolysin-3</fullName>
    </recommendedName>
</protein>
<feature type="transmembrane region" description="Helical" evidence="6">
    <location>
        <begin position="20"/>
        <end position="37"/>
    </location>
</feature>
<proteinExistence type="predicted"/>
<feature type="transmembrane region" description="Helical" evidence="6">
    <location>
        <begin position="164"/>
        <end position="184"/>
    </location>
</feature>
<evidence type="ECO:0000256" key="4">
    <source>
        <dbReference type="ARBA" id="ARBA00022989"/>
    </source>
</evidence>
<keyword evidence="2" id="KW-1003">Cell membrane</keyword>
<feature type="transmembrane region" description="Helical" evidence="6">
    <location>
        <begin position="49"/>
        <end position="70"/>
    </location>
</feature>
<accession>A0ABR2KYR4</accession>
<organism evidence="7 8">
    <name type="scientific">Tritrichomonas musculus</name>
    <dbReference type="NCBI Taxonomy" id="1915356"/>
    <lineage>
        <taxon>Eukaryota</taxon>
        <taxon>Metamonada</taxon>
        <taxon>Parabasalia</taxon>
        <taxon>Tritrichomonadida</taxon>
        <taxon>Tritrichomonadidae</taxon>
        <taxon>Tritrichomonas</taxon>
    </lineage>
</organism>
<dbReference type="NCBIfam" id="TIGR01065">
    <property type="entry name" value="hlyIII"/>
    <property type="match status" value="1"/>
</dbReference>
<dbReference type="InterPro" id="IPR005744">
    <property type="entry name" value="Hy-lIII"/>
</dbReference>
<reference evidence="7 8" key="1">
    <citation type="submission" date="2024-04" db="EMBL/GenBank/DDBJ databases">
        <title>Tritrichomonas musculus Genome.</title>
        <authorList>
            <person name="Alves-Ferreira E."/>
            <person name="Grigg M."/>
            <person name="Lorenzi H."/>
            <person name="Galac M."/>
        </authorList>
    </citation>
    <scope>NUCLEOTIDE SEQUENCE [LARGE SCALE GENOMIC DNA]</scope>
    <source>
        <strain evidence="7 8">EAF2021</strain>
    </source>
</reference>